<dbReference type="SMART" id="SM00181">
    <property type="entry name" value="EGF"/>
    <property type="match status" value="2"/>
</dbReference>
<organism evidence="4 5">
    <name type="scientific">Intoshia linei</name>
    <dbReference type="NCBI Taxonomy" id="1819745"/>
    <lineage>
        <taxon>Eukaryota</taxon>
        <taxon>Metazoa</taxon>
        <taxon>Spiralia</taxon>
        <taxon>Lophotrochozoa</taxon>
        <taxon>Mesozoa</taxon>
        <taxon>Orthonectida</taxon>
        <taxon>Rhopaluridae</taxon>
        <taxon>Intoshia</taxon>
    </lineage>
</organism>
<dbReference type="PROSITE" id="PS50026">
    <property type="entry name" value="EGF_3"/>
    <property type="match status" value="1"/>
</dbReference>
<accession>A0A177APQ7</accession>
<dbReference type="InterPro" id="IPR011641">
    <property type="entry name" value="Tyr-kin_ephrin_A/B_rcpt-like"/>
</dbReference>
<dbReference type="InterPro" id="IPR000742">
    <property type="entry name" value="EGF"/>
</dbReference>
<dbReference type="PROSITE" id="PS01186">
    <property type="entry name" value="EGF_2"/>
    <property type="match status" value="1"/>
</dbReference>
<keyword evidence="2" id="KW-0472">Membrane</keyword>
<evidence type="ECO:0000256" key="2">
    <source>
        <dbReference type="SAM" id="Phobius"/>
    </source>
</evidence>
<feature type="disulfide bond" evidence="1">
    <location>
        <begin position="123"/>
        <end position="132"/>
    </location>
</feature>
<keyword evidence="1" id="KW-1015">Disulfide bond</keyword>
<evidence type="ECO:0000256" key="1">
    <source>
        <dbReference type="PROSITE-ProRule" id="PRU00076"/>
    </source>
</evidence>
<keyword evidence="2" id="KW-0812">Transmembrane</keyword>
<reference evidence="4 5" key="1">
    <citation type="submission" date="2016-04" db="EMBL/GenBank/DDBJ databases">
        <title>The genome of Intoshia linei affirms orthonectids as highly simplified spiralians.</title>
        <authorList>
            <person name="Mikhailov K.V."/>
            <person name="Slusarev G.S."/>
            <person name="Nikitin M.A."/>
            <person name="Logacheva M.D."/>
            <person name="Penin A."/>
            <person name="Aleoshin V."/>
            <person name="Panchin Y.V."/>
        </authorList>
    </citation>
    <scope>NUCLEOTIDE SEQUENCE [LARGE SCALE GENOMIC DNA]</scope>
    <source>
        <strain evidence="4">Intl2013</strain>
        <tissue evidence="4">Whole animal</tissue>
    </source>
</reference>
<feature type="non-terminal residue" evidence="4">
    <location>
        <position position="1"/>
    </location>
</feature>
<sequence length="228" mass="25204">NCGIGEYVTSLNECKKCPLGTFLTLKDRYSHACTPCPHTFTTSREGSTSQLDCFSNTCKNKKHNCGSFEDGNICVDISNGFKCECRRGWIKTDWTCRHQCDNDFCKNGGICDRQNIENPRCICRAPYTGANCNSIDTTTSNNEYDSYTRTIIIIASTIGGVIVLGIVIILVAKFLTSGIKSASKPVNYINHGFDGNNPYPSTHKVGSMAGTNRFAQRLPNQSVEFYDI</sequence>
<dbReference type="PROSITE" id="PS00022">
    <property type="entry name" value="EGF_1"/>
    <property type="match status" value="1"/>
</dbReference>
<evidence type="ECO:0000313" key="4">
    <source>
        <dbReference type="EMBL" id="OAF63985.1"/>
    </source>
</evidence>
<dbReference type="OrthoDB" id="6152156at2759"/>
<dbReference type="Gene3D" id="2.10.25.10">
    <property type="entry name" value="Laminin"/>
    <property type="match status" value="1"/>
</dbReference>
<evidence type="ECO:0000259" key="3">
    <source>
        <dbReference type="PROSITE" id="PS50026"/>
    </source>
</evidence>
<dbReference type="SUPFAM" id="SSF57196">
    <property type="entry name" value="EGF/Laminin"/>
    <property type="match status" value="1"/>
</dbReference>
<feature type="transmembrane region" description="Helical" evidence="2">
    <location>
        <begin position="151"/>
        <end position="175"/>
    </location>
</feature>
<dbReference type="Proteomes" id="UP000078046">
    <property type="component" value="Unassembled WGS sequence"/>
</dbReference>
<keyword evidence="2" id="KW-1133">Transmembrane helix</keyword>
<dbReference type="Gene3D" id="2.10.50.10">
    <property type="entry name" value="Tumor Necrosis Factor Receptor, subunit A, domain 2"/>
    <property type="match status" value="1"/>
</dbReference>
<evidence type="ECO:0000313" key="5">
    <source>
        <dbReference type="Proteomes" id="UP000078046"/>
    </source>
</evidence>
<dbReference type="Pfam" id="PF07699">
    <property type="entry name" value="Ephrin_rec_like"/>
    <property type="match status" value="1"/>
</dbReference>
<name>A0A177APQ7_9BILA</name>
<dbReference type="SMART" id="SM01411">
    <property type="entry name" value="Ephrin_rec_like"/>
    <property type="match status" value="1"/>
</dbReference>
<comment type="caution">
    <text evidence="4">The sequence shown here is derived from an EMBL/GenBank/DDBJ whole genome shotgun (WGS) entry which is preliminary data.</text>
</comment>
<comment type="caution">
    <text evidence="1">Lacks conserved residue(s) required for the propagation of feature annotation.</text>
</comment>
<feature type="domain" description="EGF-like" evidence="3">
    <location>
        <begin position="97"/>
        <end position="133"/>
    </location>
</feature>
<keyword evidence="5" id="KW-1185">Reference proteome</keyword>
<protein>
    <recommendedName>
        <fullName evidence="3">EGF-like domain-containing protein</fullName>
    </recommendedName>
</protein>
<dbReference type="AlphaFoldDB" id="A0A177APQ7"/>
<feature type="non-terminal residue" evidence="4">
    <location>
        <position position="228"/>
    </location>
</feature>
<dbReference type="EMBL" id="LWCA01002269">
    <property type="protein sequence ID" value="OAF63985.1"/>
    <property type="molecule type" value="Genomic_DNA"/>
</dbReference>
<keyword evidence="1" id="KW-0245">EGF-like domain</keyword>
<proteinExistence type="predicted"/>
<gene>
    <name evidence="4" type="ORF">A3Q56_08310</name>
</gene>